<dbReference type="AlphaFoldDB" id="A0A5S9XQM1"/>
<feature type="domain" description="J" evidence="2">
    <location>
        <begin position="152"/>
        <end position="235"/>
    </location>
</feature>
<proteinExistence type="predicted"/>
<organism evidence="3 4">
    <name type="scientific">Arabidopsis thaliana</name>
    <name type="common">Mouse-ear cress</name>
    <dbReference type="NCBI Taxonomy" id="3702"/>
    <lineage>
        <taxon>Eukaryota</taxon>
        <taxon>Viridiplantae</taxon>
        <taxon>Streptophyta</taxon>
        <taxon>Embryophyta</taxon>
        <taxon>Tracheophyta</taxon>
        <taxon>Spermatophyta</taxon>
        <taxon>Magnoliopsida</taxon>
        <taxon>eudicotyledons</taxon>
        <taxon>Gunneridae</taxon>
        <taxon>Pentapetalae</taxon>
        <taxon>rosids</taxon>
        <taxon>malvids</taxon>
        <taxon>Brassicales</taxon>
        <taxon>Brassicaceae</taxon>
        <taxon>Camelineae</taxon>
        <taxon>Arabidopsis</taxon>
    </lineage>
</organism>
<evidence type="ECO:0000313" key="4">
    <source>
        <dbReference type="Proteomes" id="UP000434276"/>
    </source>
</evidence>
<gene>
    <name evidence="3" type="ORF">C24_LOCUS17293</name>
</gene>
<reference evidence="3 4" key="1">
    <citation type="submission" date="2019-12" db="EMBL/GenBank/DDBJ databases">
        <authorList>
            <person name="Jiao W.-B."/>
            <person name="Schneeberger K."/>
        </authorList>
    </citation>
    <scope>NUCLEOTIDE SEQUENCE [LARGE SCALE GENOMIC DNA]</scope>
    <source>
        <strain evidence="4">cv. C24</strain>
    </source>
</reference>
<feature type="compositionally biased region" description="Basic and acidic residues" evidence="1">
    <location>
        <begin position="1"/>
        <end position="11"/>
    </location>
</feature>
<sequence>MGGEDDKDKKWNPPPPQQKPDSRPWEVLAAFVICATATTFALTRTPSAGRGTFRTSFQEEAWRRYNKRMQEEYEDELERVARIRRMQSVFNRERNKFRRGYENWTENDPGAQQYHQQFQRHDWYWKTESSHRNQRTNHQEPSDQRRVYPLSHHYSVLGLSRSRATPYTEAEIKKAFREKALEFHPDQNQDNKIVAEAKFKESCLLCDELTESRDNLFYACPYSFTVWNYLYAMIGNSTSQTGTTAFIRMSILASLRTDMQSFVPPFKLLFTIFGERGGWKHHQHPHSPLYLAHIIDKVILLRIISRHKDLPEMMSPSFKAGLMSTIPIA</sequence>
<dbReference type="InterPro" id="IPR001623">
    <property type="entry name" value="DnaJ_domain"/>
</dbReference>
<dbReference type="ExpressionAtlas" id="A0A5S9XQM1">
    <property type="expression patterns" value="baseline and differential"/>
</dbReference>
<accession>A0A5S9XQM1</accession>
<dbReference type="InterPro" id="IPR036869">
    <property type="entry name" value="J_dom_sf"/>
</dbReference>
<feature type="region of interest" description="Disordered" evidence="1">
    <location>
        <begin position="1"/>
        <end position="23"/>
    </location>
</feature>
<protein>
    <recommendedName>
        <fullName evidence="2">J domain-containing protein</fullName>
    </recommendedName>
</protein>
<dbReference type="Proteomes" id="UP000434276">
    <property type="component" value="Unassembled WGS sequence"/>
</dbReference>
<dbReference type="SMART" id="SM00271">
    <property type="entry name" value="DnaJ"/>
    <property type="match status" value="1"/>
</dbReference>
<dbReference type="Pfam" id="PF00226">
    <property type="entry name" value="DnaJ"/>
    <property type="match status" value="1"/>
</dbReference>
<evidence type="ECO:0000313" key="3">
    <source>
        <dbReference type="EMBL" id="CAA0394020.1"/>
    </source>
</evidence>
<dbReference type="OrthoDB" id="10250354at2759"/>
<dbReference type="PROSITE" id="PS50076">
    <property type="entry name" value="DNAJ_2"/>
    <property type="match status" value="1"/>
</dbReference>
<dbReference type="Gene3D" id="1.10.287.110">
    <property type="entry name" value="DnaJ domain"/>
    <property type="match status" value="1"/>
</dbReference>
<evidence type="ECO:0000256" key="1">
    <source>
        <dbReference type="SAM" id="MobiDB-lite"/>
    </source>
</evidence>
<dbReference type="PANTHER" id="PTHR45000">
    <property type="entry name" value="CHAPERONE DNAJ-DOMAIN SUPERFAMILY PROTEIN"/>
    <property type="match status" value="1"/>
</dbReference>
<name>A0A5S9XQM1_ARATH</name>
<dbReference type="EMBL" id="CACSHJ010000095">
    <property type="protein sequence ID" value="CAA0394020.1"/>
    <property type="molecule type" value="Genomic_DNA"/>
</dbReference>
<dbReference type="SUPFAM" id="SSF46565">
    <property type="entry name" value="Chaperone J-domain"/>
    <property type="match status" value="1"/>
</dbReference>
<evidence type="ECO:0000259" key="2">
    <source>
        <dbReference type="PROSITE" id="PS50076"/>
    </source>
</evidence>
<dbReference type="CDD" id="cd06257">
    <property type="entry name" value="DnaJ"/>
    <property type="match status" value="1"/>
</dbReference>
<dbReference type="PANTHER" id="PTHR45000:SF5">
    <property type="entry name" value="CHAPERONE DNAJ-DOMAIN SUPERFAMILY PROTEIN"/>
    <property type="match status" value="1"/>
</dbReference>